<comment type="caution">
    <text evidence="18">The sequence shown here is derived from an EMBL/GenBank/DDBJ whole genome shotgun (WGS) entry which is preliminary data.</text>
</comment>
<dbReference type="GO" id="GO:0003677">
    <property type="term" value="F:DNA binding"/>
    <property type="evidence" value="ECO:0007669"/>
    <property type="project" value="UniProtKB-KW"/>
</dbReference>
<comment type="catalytic activity">
    <reaction evidence="13">
        <text>ATP + H2O = ADP + phosphate + H(+)</text>
        <dbReference type="Rhea" id="RHEA:13065"/>
        <dbReference type="ChEBI" id="CHEBI:15377"/>
        <dbReference type="ChEBI" id="CHEBI:15378"/>
        <dbReference type="ChEBI" id="CHEBI:30616"/>
        <dbReference type="ChEBI" id="CHEBI:43474"/>
        <dbReference type="ChEBI" id="CHEBI:456216"/>
        <dbReference type="EC" id="5.6.2.4"/>
    </reaction>
</comment>
<dbReference type="InterPro" id="IPR014017">
    <property type="entry name" value="DNA_helicase_UvrD-like_C"/>
</dbReference>
<dbReference type="InterPro" id="IPR000212">
    <property type="entry name" value="DNA_helicase_UvrD/REP"/>
</dbReference>
<dbReference type="EC" id="5.6.2.4" evidence="12"/>
<evidence type="ECO:0000259" key="17">
    <source>
        <dbReference type="PROSITE" id="PS51217"/>
    </source>
</evidence>
<dbReference type="Proteomes" id="UP000005990">
    <property type="component" value="Unassembled WGS sequence"/>
</dbReference>
<keyword evidence="4 14" id="KW-0378">Hydrolase</keyword>
<dbReference type="STRING" id="908337.HMPREF9257_0915"/>
<dbReference type="Gene3D" id="3.40.50.300">
    <property type="entry name" value="P-loop containing nucleotide triphosphate hydrolases"/>
    <property type="match status" value="4"/>
</dbReference>
<evidence type="ECO:0000256" key="12">
    <source>
        <dbReference type="ARBA" id="ARBA00034808"/>
    </source>
</evidence>
<dbReference type="EMBL" id="AENN01000001">
    <property type="protein sequence ID" value="EFR31977.1"/>
    <property type="molecule type" value="Genomic_DNA"/>
</dbReference>
<dbReference type="GO" id="GO:0043138">
    <property type="term" value="F:3'-5' DNA helicase activity"/>
    <property type="evidence" value="ECO:0007669"/>
    <property type="project" value="UniProtKB-EC"/>
</dbReference>
<evidence type="ECO:0000313" key="19">
    <source>
        <dbReference type="Proteomes" id="UP000005990"/>
    </source>
</evidence>
<evidence type="ECO:0000256" key="1">
    <source>
        <dbReference type="ARBA" id="ARBA00022722"/>
    </source>
</evidence>
<dbReference type="SUPFAM" id="SSF52540">
    <property type="entry name" value="P-loop containing nucleoside triphosphate hydrolases"/>
    <property type="match status" value="1"/>
</dbReference>
<evidence type="ECO:0000313" key="18">
    <source>
        <dbReference type="EMBL" id="EFR31977.1"/>
    </source>
</evidence>
<dbReference type="eggNOG" id="COG1074">
    <property type="taxonomic scope" value="Bacteria"/>
</dbReference>
<evidence type="ECO:0000256" key="7">
    <source>
        <dbReference type="ARBA" id="ARBA00022840"/>
    </source>
</evidence>
<keyword evidence="10" id="KW-0413">Isomerase</keyword>
<dbReference type="Pfam" id="PF12705">
    <property type="entry name" value="PDDEXK_1"/>
    <property type="match status" value="1"/>
</dbReference>
<dbReference type="InterPro" id="IPR014152">
    <property type="entry name" value="AddA"/>
</dbReference>
<evidence type="ECO:0000256" key="11">
    <source>
        <dbReference type="ARBA" id="ARBA00034617"/>
    </source>
</evidence>
<name>E4KLT3_9LACT</name>
<dbReference type="InterPro" id="IPR011335">
    <property type="entry name" value="Restrct_endonuc-II-like"/>
</dbReference>
<dbReference type="GO" id="GO:0000725">
    <property type="term" value="P:recombinational repair"/>
    <property type="evidence" value="ECO:0007669"/>
    <property type="project" value="TreeGrafter"/>
</dbReference>
<dbReference type="Gene3D" id="3.90.320.10">
    <property type="match status" value="1"/>
</dbReference>
<dbReference type="RefSeq" id="WP_006417462.1">
    <property type="nucleotide sequence ID" value="NZ_AENN01000001.1"/>
</dbReference>
<keyword evidence="19" id="KW-1185">Reference proteome</keyword>
<evidence type="ECO:0000256" key="13">
    <source>
        <dbReference type="ARBA" id="ARBA00048988"/>
    </source>
</evidence>
<comment type="catalytic activity">
    <reaction evidence="11">
        <text>Couples ATP hydrolysis with the unwinding of duplex DNA by translocating in the 3'-5' direction.</text>
        <dbReference type="EC" id="5.6.2.4"/>
    </reaction>
</comment>
<keyword evidence="9" id="KW-0234">DNA repair</keyword>
<dbReference type="GO" id="GO:0004527">
    <property type="term" value="F:exonuclease activity"/>
    <property type="evidence" value="ECO:0007669"/>
    <property type="project" value="UniProtKB-KW"/>
</dbReference>
<dbReference type="InterPro" id="IPR014016">
    <property type="entry name" value="UvrD-like_ATP-bd"/>
</dbReference>
<evidence type="ECO:0000256" key="4">
    <source>
        <dbReference type="ARBA" id="ARBA00022801"/>
    </source>
</evidence>
<evidence type="ECO:0000256" key="3">
    <source>
        <dbReference type="ARBA" id="ARBA00022763"/>
    </source>
</evidence>
<dbReference type="GO" id="GO:0006302">
    <property type="term" value="P:double-strand break repair"/>
    <property type="evidence" value="ECO:0007669"/>
    <property type="project" value="InterPro"/>
</dbReference>
<evidence type="ECO:0000259" key="16">
    <source>
        <dbReference type="PROSITE" id="PS51198"/>
    </source>
</evidence>
<keyword evidence="5 14" id="KW-0347">Helicase</keyword>
<keyword evidence="7 14" id="KW-0067">ATP-binding</keyword>
<dbReference type="PANTHER" id="PTHR11070">
    <property type="entry name" value="UVRD / RECB / PCRA DNA HELICASE FAMILY MEMBER"/>
    <property type="match status" value="1"/>
</dbReference>
<evidence type="ECO:0000256" key="14">
    <source>
        <dbReference type="PROSITE-ProRule" id="PRU00560"/>
    </source>
</evidence>
<protein>
    <recommendedName>
        <fullName evidence="12">DNA 3'-5' helicase</fullName>
        <ecNumber evidence="12">5.6.2.4</ecNumber>
    </recommendedName>
</protein>
<feature type="binding site" evidence="14">
    <location>
        <begin position="32"/>
        <end position="39"/>
    </location>
    <ligand>
        <name>ATP</name>
        <dbReference type="ChEBI" id="CHEBI:30616"/>
    </ligand>
</feature>
<dbReference type="GO" id="GO:0033202">
    <property type="term" value="C:DNA helicase complex"/>
    <property type="evidence" value="ECO:0007669"/>
    <property type="project" value="TreeGrafter"/>
</dbReference>
<sequence length="1321" mass="152393">MTKIPIKPENSRFNDEQWEAIHQDGSNILVAASAGSGKTAVLIERIMTKLIYQGYSIEDFLVVTFTEAAAREMKERMSARLKTAVNETLDPVEQQGLTKQNQLLSQANIRTLHSFCLRVVETFYYLTDFEANFQLVTDETRLLLLYQEAWQNLIEKIMVPNGSVLPNLSQEDYLKLVKIHGNSRSDQNLFDRVLTIYRFAMAQKDPQSWLDQADQTQAQSDNFLESDLFKQNFLPVLRENLQAGRMYLEEALHLIAGGSHPLIERYQPLLENELNQVNQLLEALLADTAAVGLINQIQTLTYDTWPRVVKAVSEEKDLVDEAKSLREQAKNLIKKQVQTLFPYPVADQMKVEVMNRPPLSKLMILCQNFITELNELKQSQNLIDYNDLEHLTLDILAPIDPETKERKPSLAALTYQATFKEILVDEYQDINEIQAEILAWLAHDYRPDLTHNQFMVGDVKQSIYGFRMAEPQLFLNKYLSYQEVTNPEQLVILNKNYRSRHDLLQFTNFIFERIMDLNFGQMNYQTAERLVTANPSFIEADEGEIQLKLLLNVKTDSEEEEAEEVDQADETLELGVMDGPVFDAAVEAEIALVIADIKARVQVGELIYDKSKEIKKANGQITYAKRPVTYKDFVILSATRGPFAAAVNQFQEAEIPLKAQKVEHYFQRFEIQLVLALLQVIDNPYQDIPFAAILKSYFVGLTDEDLAQIRIYQPQGSFYAAFLQLVHDDQVNDEPLKHIKNKGLSFLVNYKNWVHLSKTLPLEDLIWTIYLDSQYLNYVALLTNGKQRMANLRALTSRAQDFYKLGYSGLANFVYYIQQIIKEEKDLAEPLVLDQDENFVRIMTVHASKGLEYPIVYLLNTGKQFNLSDGKSRVLLSKQYGIASDYYDLNSMQQFPSLIKKAFQLETIERLKAEEMRKLYVALTRCEQKLVIVGSIANERKWQQKIAEIRTMTPSDQLVAASAYRRGAKSWLDWIQIALAVADSQHENYSDDFSLDRLMIEFKHQEDLVQTGYELNMAESAHQSFNPLSWIDSQIANIESEPSILSTNQSQALDFDYPHQLASRTSSYQSVSELKRLYEEPDNLSLSYYRDRRPQASKAGQDQIQGIRYTQDSFKSPSFIESESTISATEIGSLTHLYLQLLPWQALEVESADSSMQLKYVIDQMEGDYQLRKLPDSQIESIMWFIQSDLAQQLRMRQEQIKKEQAFSLLLPAKKMFAGQFDQLDIQSLDQEQLLIHGVVDLYIELADQIILIDYKTNRFRDLAAYSRQEQIDRLKDGYKFQFSIYRHALQLAKHKPVTAAYMVLLDFKEIVKMDDFYSFA</sequence>
<dbReference type="GO" id="GO:0016887">
    <property type="term" value="F:ATP hydrolysis activity"/>
    <property type="evidence" value="ECO:0007669"/>
    <property type="project" value="RHEA"/>
</dbReference>
<dbReference type="OrthoDB" id="9810135at2"/>
<feature type="domain" description="UvrD-like helicase ATP-binding" evidence="16">
    <location>
        <begin position="11"/>
        <end position="500"/>
    </location>
</feature>
<gene>
    <name evidence="18" type="primary">addA</name>
    <name evidence="18" type="ORF">HMPREF9257_0915</name>
</gene>
<keyword evidence="2 14" id="KW-0547">Nucleotide-binding</keyword>
<evidence type="ECO:0000256" key="6">
    <source>
        <dbReference type="ARBA" id="ARBA00022839"/>
    </source>
</evidence>
<dbReference type="GO" id="GO:0005524">
    <property type="term" value="F:ATP binding"/>
    <property type="evidence" value="ECO:0007669"/>
    <property type="project" value="UniProtKB-UniRule"/>
</dbReference>
<dbReference type="Pfam" id="PF00580">
    <property type="entry name" value="UvrD-helicase"/>
    <property type="match status" value="2"/>
</dbReference>
<evidence type="ECO:0000256" key="15">
    <source>
        <dbReference type="SAM" id="Coils"/>
    </source>
</evidence>
<evidence type="ECO:0000256" key="9">
    <source>
        <dbReference type="ARBA" id="ARBA00023204"/>
    </source>
</evidence>
<dbReference type="InterPro" id="IPR027417">
    <property type="entry name" value="P-loop_NTPase"/>
</dbReference>
<proteinExistence type="predicted"/>
<dbReference type="PROSITE" id="PS51198">
    <property type="entry name" value="UVRD_HELICASE_ATP_BIND"/>
    <property type="match status" value="1"/>
</dbReference>
<feature type="domain" description="UvrD-like helicase C-terminal" evidence="17">
    <location>
        <begin position="528"/>
        <end position="850"/>
    </location>
</feature>
<feature type="coiled-coil region" evidence="15">
    <location>
        <begin position="312"/>
        <end position="339"/>
    </location>
</feature>
<evidence type="ECO:0000256" key="2">
    <source>
        <dbReference type="ARBA" id="ARBA00022741"/>
    </source>
</evidence>
<evidence type="ECO:0000256" key="10">
    <source>
        <dbReference type="ARBA" id="ARBA00023235"/>
    </source>
</evidence>
<accession>E4KLT3</accession>
<keyword evidence="15" id="KW-0175">Coiled coil</keyword>
<dbReference type="PANTHER" id="PTHR11070:SF48">
    <property type="entry name" value="ATP-DEPENDENT HELICASE_NUCLEASE SUBUNIT A"/>
    <property type="match status" value="1"/>
</dbReference>
<dbReference type="GO" id="GO:0005829">
    <property type="term" value="C:cytosol"/>
    <property type="evidence" value="ECO:0007669"/>
    <property type="project" value="TreeGrafter"/>
</dbReference>
<dbReference type="InterPro" id="IPR011604">
    <property type="entry name" value="PDDEXK-like_dom_sf"/>
</dbReference>
<dbReference type="SUPFAM" id="SSF52980">
    <property type="entry name" value="Restriction endonuclease-like"/>
    <property type="match status" value="1"/>
</dbReference>
<keyword evidence="3" id="KW-0227">DNA damage</keyword>
<dbReference type="InterPro" id="IPR038726">
    <property type="entry name" value="PDDEXK_AddAB-type"/>
</dbReference>
<keyword evidence="6" id="KW-0269">Exonuclease</keyword>
<keyword evidence="8" id="KW-0238">DNA-binding</keyword>
<organism evidence="18 19">
    <name type="scientific">Eremococcus coleocola ACS-139-V-Col8</name>
    <dbReference type="NCBI Taxonomy" id="908337"/>
    <lineage>
        <taxon>Bacteria</taxon>
        <taxon>Bacillati</taxon>
        <taxon>Bacillota</taxon>
        <taxon>Bacilli</taxon>
        <taxon>Lactobacillales</taxon>
        <taxon>Aerococcaceae</taxon>
        <taxon>Eremococcus</taxon>
    </lineage>
</organism>
<evidence type="ECO:0000256" key="8">
    <source>
        <dbReference type="ARBA" id="ARBA00023125"/>
    </source>
</evidence>
<dbReference type="NCBIfam" id="TIGR02785">
    <property type="entry name" value="addA_Gpos"/>
    <property type="match status" value="1"/>
</dbReference>
<reference evidence="18 19" key="1">
    <citation type="submission" date="2010-10" db="EMBL/GenBank/DDBJ databases">
        <authorList>
            <person name="Durkin A.S."/>
            <person name="Madupu R."/>
            <person name="Torralba M."/>
            <person name="Gillis M."/>
            <person name="Methe B."/>
            <person name="Sutton G."/>
            <person name="Nelson K.E."/>
        </authorList>
    </citation>
    <scope>NUCLEOTIDE SEQUENCE [LARGE SCALE GENOMIC DNA]</scope>
    <source>
        <strain evidence="18 19">ACS-139-V-Col8</strain>
    </source>
</reference>
<dbReference type="PROSITE" id="PS51217">
    <property type="entry name" value="UVRD_HELICASE_CTER"/>
    <property type="match status" value="1"/>
</dbReference>
<evidence type="ECO:0000256" key="5">
    <source>
        <dbReference type="ARBA" id="ARBA00022806"/>
    </source>
</evidence>
<dbReference type="Pfam" id="PF13361">
    <property type="entry name" value="UvrD_C"/>
    <property type="match status" value="1"/>
</dbReference>
<dbReference type="Gene3D" id="1.10.486.10">
    <property type="entry name" value="PCRA, domain 4"/>
    <property type="match status" value="1"/>
</dbReference>
<keyword evidence="1" id="KW-0540">Nuclease</keyword>